<name>A0A3P8G096_9TREM</name>
<dbReference type="AlphaFoldDB" id="A0A3P8G096"/>
<gene>
    <name evidence="1" type="ORF">SMTD_LOCUS20282</name>
</gene>
<protein>
    <submittedName>
        <fullName evidence="1">Uncharacterized protein</fullName>
    </submittedName>
</protein>
<dbReference type="Proteomes" id="UP000269396">
    <property type="component" value="Unassembled WGS sequence"/>
</dbReference>
<organism evidence="1 2">
    <name type="scientific">Schistosoma mattheei</name>
    <dbReference type="NCBI Taxonomy" id="31246"/>
    <lineage>
        <taxon>Eukaryota</taxon>
        <taxon>Metazoa</taxon>
        <taxon>Spiralia</taxon>
        <taxon>Lophotrochozoa</taxon>
        <taxon>Platyhelminthes</taxon>
        <taxon>Trematoda</taxon>
        <taxon>Digenea</taxon>
        <taxon>Strigeidida</taxon>
        <taxon>Schistosomatoidea</taxon>
        <taxon>Schistosomatidae</taxon>
        <taxon>Schistosoma</taxon>
    </lineage>
</organism>
<dbReference type="EMBL" id="UZAL01044045">
    <property type="protein sequence ID" value="VDP82037.1"/>
    <property type="molecule type" value="Genomic_DNA"/>
</dbReference>
<sequence length="94" mass="10996">MTDAKEYSFESIWTLGVQSNGNRFHNFVQLSFSLKSLRLVWHDLLNCPSLCTSFYFYYFVSIGKHFDNCVHMMNKSLHNSLLLEDVYAVEDMAV</sequence>
<proteinExistence type="predicted"/>
<keyword evidence="2" id="KW-1185">Reference proteome</keyword>
<evidence type="ECO:0000313" key="1">
    <source>
        <dbReference type="EMBL" id="VDP82037.1"/>
    </source>
</evidence>
<evidence type="ECO:0000313" key="2">
    <source>
        <dbReference type="Proteomes" id="UP000269396"/>
    </source>
</evidence>
<accession>A0A3P8G096</accession>
<reference evidence="1 2" key="1">
    <citation type="submission" date="2018-11" db="EMBL/GenBank/DDBJ databases">
        <authorList>
            <consortium name="Pathogen Informatics"/>
        </authorList>
    </citation>
    <scope>NUCLEOTIDE SEQUENCE [LARGE SCALE GENOMIC DNA]</scope>
    <source>
        <strain>Denwood</strain>
        <strain evidence="2">Zambia</strain>
    </source>
</reference>